<name>A0AA39TTK9_ARMTA</name>
<dbReference type="RefSeq" id="XP_060334635.1">
    <property type="nucleotide sequence ID" value="XM_060476953.1"/>
</dbReference>
<proteinExistence type="predicted"/>
<dbReference type="PANTHER" id="PTHR11081">
    <property type="entry name" value="FLAP ENDONUCLEASE FAMILY MEMBER"/>
    <property type="match status" value="1"/>
</dbReference>
<keyword evidence="1" id="KW-0472">Membrane</keyword>
<dbReference type="EMBL" id="JAUEPS010000008">
    <property type="protein sequence ID" value="KAK0463169.1"/>
    <property type="molecule type" value="Genomic_DNA"/>
</dbReference>
<dbReference type="CDD" id="cd09870">
    <property type="entry name" value="PIN_YEN1"/>
    <property type="match status" value="1"/>
</dbReference>
<gene>
    <name evidence="2" type="ORF">EV420DRAFT_1639278</name>
</gene>
<dbReference type="InterPro" id="IPR036279">
    <property type="entry name" value="5-3_exonuclease_C_sf"/>
</dbReference>
<protein>
    <recommendedName>
        <fullName evidence="4">XPG-I domain-containing protein</fullName>
    </recommendedName>
</protein>
<keyword evidence="3" id="KW-1185">Reference proteome</keyword>
<evidence type="ECO:0000313" key="2">
    <source>
        <dbReference type="EMBL" id="KAK0463169.1"/>
    </source>
</evidence>
<dbReference type="GO" id="GO:0017108">
    <property type="term" value="F:5'-flap endonuclease activity"/>
    <property type="evidence" value="ECO:0007669"/>
    <property type="project" value="TreeGrafter"/>
</dbReference>
<dbReference type="AlphaFoldDB" id="A0AA39TTK9"/>
<dbReference type="InterPro" id="IPR006084">
    <property type="entry name" value="XPG/Rad2"/>
</dbReference>
<evidence type="ECO:0008006" key="4">
    <source>
        <dbReference type="Google" id="ProtNLM"/>
    </source>
</evidence>
<dbReference type="InterPro" id="IPR029060">
    <property type="entry name" value="PIN-like_dom_sf"/>
</dbReference>
<dbReference type="GO" id="GO:0006281">
    <property type="term" value="P:DNA repair"/>
    <property type="evidence" value="ECO:0007669"/>
    <property type="project" value="UniProtKB-ARBA"/>
</dbReference>
<dbReference type="PANTHER" id="PTHR11081:SF75">
    <property type="entry name" value="ENDONUCLEASE, PUTATIVE (AFU_ORTHOLOGUE AFUA_3G13260)-RELATED"/>
    <property type="match status" value="1"/>
</dbReference>
<accession>A0AA39TTK9</accession>
<dbReference type="SUPFAM" id="SSF47807">
    <property type="entry name" value="5' to 3' exonuclease, C-terminal subdomain"/>
    <property type="match status" value="1"/>
</dbReference>
<reference evidence="2" key="1">
    <citation type="submission" date="2023-06" db="EMBL/GenBank/DDBJ databases">
        <authorList>
            <consortium name="Lawrence Berkeley National Laboratory"/>
            <person name="Ahrendt S."/>
            <person name="Sahu N."/>
            <person name="Indic B."/>
            <person name="Wong-Bajracharya J."/>
            <person name="Merenyi Z."/>
            <person name="Ke H.-M."/>
            <person name="Monk M."/>
            <person name="Kocsube S."/>
            <person name="Drula E."/>
            <person name="Lipzen A."/>
            <person name="Balint B."/>
            <person name="Henrissat B."/>
            <person name="Andreopoulos B."/>
            <person name="Martin F.M."/>
            <person name="Harder C.B."/>
            <person name="Rigling D."/>
            <person name="Ford K.L."/>
            <person name="Foster G.D."/>
            <person name="Pangilinan J."/>
            <person name="Papanicolaou A."/>
            <person name="Barry K."/>
            <person name="LaButti K."/>
            <person name="Viragh M."/>
            <person name="Koriabine M."/>
            <person name="Yan M."/>
            <person name="Riley R."/>
            <person name="Champramary S."/>
            <person name="Plett K.L."/>
            <person name="Tsai I.J."/>
            <person name="Slot J."/>
            <person name="Sipos G."/>
            <person name="Plett J."/>
            <person name="Nagy L.G."/>
            <person name="Grigoriev I.V."/>
        </authorList>
    </citation>
    <scope>NUCLEOTIDE SEQUENCE</scope>
    <source>
        <strain evidence="2">CCBAS 213</strain>
    </source>
</reference>
<organism evidence="2 3">
    <name type="scientific">Armillaria tabescens</name>
    <name type="common">Ringless honey mushroom</name>
    <name type="synonym">Agaricus tabescens</name>
    <dbReference type="NCBI Taxonomy" id="1929756"/>
    <lineage>
        <taxon>Eukaryota</taxon>
        <taxon>Fungi</taxon>
        <taxon>Dikarya</taxon>
        <taxon>Basidiomycota</taxon>
        <taxon>Agaricomycotina</taxon>
        <taxon>Agaricomycetes</taxon>
        <taxon>Agaricomycetidae</taxon>
        <taxon>Agaricales</taxon>
        <taxon>Marasmiineae</taxon>
        <taxon>Physalacriaceae</taxon>
        <taxon>Desarmillaria</taxon>
    </lineage>
</organism>
<dbReference type="SUPFAM" id="SSF88723">
    <property type="entry name" value="PIN domain-like"/>
    <property type="match status" value="1"/>
</dbReference>
<comment type="caution">
    <text evidence="2">The sequence shown here is derived from an EMBL/GenBank/DDBJ whole genome shotgun (WGS) entry which is preliminary data.</text>
</comment>
<evidence type="ECO:0000313" key="3">
    <source>
        <dbReference type="Proteomes" id="UP001175211"/>
    </source>
</evidence>
<sequence>MGIKSGWNLLRPVESLSMIDWSAQVILTGSLHALGPRIGIDARYIVLLTYILTLFISLASGWIFAAKYHYAQTKNAAHASLFKRLGRLFHLPVFPLFVFDGPERPIIKWNKKIKKGDNWLTHDFKRLLEGFGFAYWDAPGEAEAELTMLSKIGRIDASEYESDSQYMIQLYEKGTQFSPNDLVMIALLAGGDYDNGIEGGGIKTAVHITSSGIRTHLFENLEGILPDGYPTIIAAWQQDLCTMLSSEETHKIPPCARSLISHIPPDFPKVSVLVQYLCPVISDSMFQNLPAAPALSQPDIPKLARLCEELFIWGDSMGIIQNFSNHIFPGLAIRELLHDLCLRRRLIQPMDTCLTSHAIISKACSIHRNQHQRSESEIFVSLIIPPAVVSQITSAITGRYETSTTGEKFSKWQEKHEVRVWLSRVLALHAASGSTELKRPFTETIKTSRQSQKHARFSEDLFIEVSSDEDMEDTTIAVNNGTIMINNITTARGICKVLDQSQAEYLASEEIIDDIEAEQETCPDSFDIDIDGDVQMDAGQSASQKIEEVLANIRAVSKGVNEGTDETYRNVMRTFNEFCIQEKIITRGTDIFTQKNLDHNMDYYIIGFIMSKCITSFEYSVLKSHEDARRSFSLAEKLHSGITYGFQRAGGWGKTLWDKATAAGNPSISELVSSYMLSLRRRKIAKGDAPTST</sequence>
<evidence type="ECO:0000256" key="1">
    <source>
        <dbReference type="SAM" id="Phobius"/>
    </source>
</evidence>
<keyword evidence="1" id="KW-1133">Transmembrane helix</keyword>
<dbReference type="GeneID" id="85360501"/>
<dbReference type="Proteomes" id="UP001175211">
    <property type="component" value="Unassembled WGS sequence"/>
</dbReference>
<feature type="transmembrane region" description="Helical" evidence="1">
    <location>
        <begin position="44"/>
        <end position="65"/>
    </location>
</feature>
<keyword evidence="1" id="KW-0812">Transmembrane</keyword>
<dbReference type="Gene3D" id="3.40.50.1010">
    <property type="entry name" value="5'-nuclease"/>
    <property type="match status" value="1"/>
</dbReference>